<dbReference type="Pfam" id="PF13191">
    <property type="entry name" value="AAA_16"/>
    <property type="match status" value="1"/>
</dbReference>
<dbReference type="PANTHER" id="PTHR12705">
    <property type="entry name" value="ORIGIN RECOGNITION COMPLEX SUBUNIT 5"/>
    <property type="match status" value="1"/>
</dbReference>
<protein>
    <submittedName>
        <fullName evidence="6">Uncharacterized protein</fullName>
    </submittedName>
</protein>
<dbReference type="VEuPathDB" id="FungiDB:FUN_001503"/>
<keyword evidence="7" id="KW-1185">Reference proteome</keyword>
<dbReference type="Proteomes" id="UP000234323">
    <property type="component" value="Unassembled WGS sequence"/>
</dbReference>
<keyword evidence="2" id="KW-0547">Nucleotide-binding</keyword>
<dbReference type="AlphaFoldDB" id="A0A2I1FYC5"/>
<dbReference type="InterPro" id="IPR047088">
    <property type="entry name" value="ORC5_C"/>
</dbReference>
<feature type="domain" description="Orc1-like AAA ATPase" evidence="4">
    <location>
        <begin position="11"/>
        <end position="149"/>
    </location>
</feature>
<evidence type="ECO:0000256" key="3">
    <source>
        <dbReference type="ARBA" id="ARBA00022840"/>
    </source>
</evidence>
<dbReference type="GO" id="GO:0006270">
    <property type="term" value="P:DNA replication initiation"/>
    <property type="evidence" value="ECO:0007669"/>
    <property type="project" value="TreeGrafter"/>
</dbReference>
<evidence type="ECO:0000313" key="6">
    <source>
        <dbReference type="EMBL" id="PKY39343.1"/>
    </source>
</evidence>
<dbReference type="SUPFAM" id="SSF52540">
    <property type="entry name" value="P-loop containing nucleoside triphosphate hydrolases"/>
    <property type="match status" value="1"/>
</dbReference>
<dbReference type="Pfam" id="PF14630">
    <property type="entry name" value="ORC5_C"/>
    <property type="match status" value="1"/>
</dbReference>
<evidence type="ECO:0000256" key="2">
    <source>
        <dbReference type="ARBA" id="ARBA00022741"/>
    </source>
</evidence>
<organism evidence="6 7">
    <name type="scientific">Rhizophagus irregularis</name>
    <dbReference type="NCBI Taxonomy" id="588596"/>
    <lineage>
        <taxon>Eukaryota</taxon>
        <taxon>Fungi</taxon>
        <taxon>Fungi incertae sedis</taxon>
        <taxon>Mucoromycota</taxon>
        <taxon>Glomeromycotina</taxon>
        <taxon>Glomeromycetes</taxon>
        <taxon>Glomerales</taxon>
        <taxon>Glomeraceae</taxon>
        <taxon>Rhizophagus</taxon>
    </lineage>
</organism>
<accession>A0A2I1FYC5</accession>
<reference evidence="6 7" key="1">
    <citation type="submission" date="2015-10" db="EMBL/GenBank/DDBJ databases">
        <title>Genome analyses suggest a sexual origin of heterokaryosis in a supposedly ancient asexual fungus.</title>
        <authorList>
            <person name="Ropars J."/>
            <person name="Sedzielewska K."/>
            <person name="Noel J."/>
            <person name="Charron P."/>
            <person name="Farinelli L."/>
            <person name="Marton T."/>
            <person name="Kruger M."/>
            <person name="Pelin A."/>
            <person name="Brachmann A."/>
            <person name="Corradi N."/>
        </authorList>
    </citation>
    <scope>NUCLEOTIDE SEQUENCE [LARGE SCALE GENOMIC DNA]</scope>
    <source>
        <strain evidence="6 7">A4</strain>
    </source>
</reference>
<dbReference type="InterPro" id="IPR027417">
    <property type="entry name" value="P-loop_NTPase"/>
</dbReference>
<dbReference type="InterPro" id="IPR041664">
    <property type="entry name" value="AAA_16"/>
</dbReference>
<proteinExistence type="inferred from homology"/>
<dbReference type="GO" id="GO:0003688">
    <property type="term" value="F:DNA replication origin binding"/>
    <property type="evidence" value="ECO:0007669"/>
    <property type="project" value="TreeGrafter"/>
</dbReference>
<evidence type="ECO:0000259" key="5">
    <source>
        <dbReference type="Pfam" id="PF14630"/>
    </source>
</evidence>
<feature type="domain" description="Origin recognition complex subunit 5 C-terminal" evidence="5">
    <location>
        <begin position="277"/>
        <end position="407"/>
    </location>
</feature>
<dbReference type="VEuPathDB" id="FungiDB:RhiirA1_447938"/>
<sequence length="413" mass="48916">MSNAINGLVEEFPGRTRQIEALINWFGEPTEKAPNSIFIHGNRALGKTEIVKKLFKIWFPTFNYSILNCKIYFQLEDIFEVSLKHLTGKNNKSKNIDEFATMLQIICETNEETRYLIFDNAELLWNFSQTLVPALLNLPQWTGTNLCVILITQVPWEKFRRYPGITEPIQLYFPEYSKNILSCSAISHTKTCPKDEDIEFYRLFVDYIYSVFFDSCDLIDLFRVIPDLYIKFIQPVNEERVSRNDYSLLFNELNPHIELVLDKLYSQHITPLIENQLPIWSLYLLISTFLASYIPQNLDKHLFSKEHEKQKHSRKRRKKEINALKFNEQFTGPQSSEMERIFAIFQSIYQDSMIPYILLLQQSETFVTSHLLTRTERNNVQLFRCNLSFDYIKQISKNINFDIFRYLDDSFTL</sequence>
<dbReference type="GO" id="GO:0005664">
    <property type="term" value="C:nuclear origin of replication recognition complex"/>
    <property type="evidence" value="ECO:0007669"/>
    <property type="project" value="TreeGrafter"/>
</dbReference>
<dbReference type="Gene3D" id="3.40.50.300">
    <property type="entry name" value="P-loop containing nucleotide triphosphate hydrolases"/>
    <property type="match status" value="1"/>
</dbReference>
<name>A0A2I1FYC5_9GLOM</name>
<dbReference type="InterPro" id="IPR020796">
    <property type="entry name" value="ORC5"/>
</dbReference>
<dbReference type="VEuPathDB" id="FungiDB:RhiirFUN_026439"/>
<dbReference type="PANTHER" id="PTHR12705:SF0">
    <property type="entry name" value="ORIGIN RECOGNITION COMPLEX SUBUNIT 5"/>
    <property type="match status" value="1"/>
</dbReference>
<keyword evidence="3" id="KW-0067">ATP-binding</keyword>
<gene>
    <name evidence="6" type="ORF">RhiirA4_452522</name>
</gene>
<dbReference type="EMBL" id="LLXI01000060">
    <property type="protein sequence ID" value="PKY39343.1"/>
    <property type="molecule type" value="Genomic_DNA"/>
</dbReference>
<comment type="caution">
    <text evidence="6">The sequence shown here is derived from an EMBL/GenBank/DDBJ whole genome shotgun (WGS) entry which is preliminary data.</text>
</comment>
<evidence type="ECO:0000313" key="7">
    <source>
        <dbReference type="Proteomes" id="UP000234323"/>
    </source>
</evidence>
<comment type="similarity">
    <text evidence="1">Belongs to the ORC5 family.</text>
</comment>
<evidence type="ECO:0000259" key="4">
    <source>
        <dbReference type="Pfam" id="PF13191"/>
    </source>
</evidence>
<evidence type="ECO:0000256" key="1">
    <source>
        <dbReference type="ARBA" id="ARBA00006269"/>
    </source>
</evidence>